<keyword evidence="7" id="KW-1185">Reference proteome</keyword>
<feature type="transmembrane region" description="Helical" evidence="5">
    <location>
        <begin position="34"/>
        <end position="55"/>
    </location>
</feature>
<keyword evidence="2 5" id="KW-0812">Transmembrane</keyword>
<accession>A0A8D0HLV6</accession>
<evidence type="ECO:0000256" key="3">
    <source>
        <dbReference type="ARBA" id="ARBA00022989"/>
    </source>
</evidence>
<reference evidence="6" key="1">
    <citation type="submission" date="2025-08" db="UniProtKB">
        <authorList>
            <consortium name="Ensembl"/>
        </authorList>
    </citation>
    <scope>IDENTIFICATION</scope>
</reference>
<dbReference type="InterPro" id="IPR005828">
    <property type="entry name" value="MFS_sugar_transport-like"/>
</dbReference>
<dbReference type="GO" id="GO:0016020">
    <property type="term" value="C:membrane"/>
    <property type="evidence" value="ECO:0007669"/>
    <property type="project" value="UniProtKB-SubCell"/>
</dbReference>
<evidence type="ECO:0000256" key="2">
    <source>
        <dbReference type="ARBA" id="ARBA00022692"/>
    </source>
</evidence>
<evidence type="ECO:0000256" key="4">
    <source>
        <dbReference type="ARBA" id="ARBA00023136"/>
    </source>
</evidence>
<dbReference type="Proteomes" id="UP000694392">
    <property type="component" value="Unplaced"/>
</dbReference>
<protein>
    <submittedName>
        <fullName evidence="6">Solute carrier family 22 member 17</fullName>
    </submittedName>
</protein>
<evidence type="ECO:0000256" key="1">
    <source>
        <dbReference type="ARBA" id="ARBA00004141"/>
    </source>
</evidence>
<dbReference type="AlphaFoldDB" id="A0A8D0HLV6"/>
<dbReference type="PANTHER" id="PTHR24064">
    <property type="entry name" value="SOLUTE CARRIER FAMILY 22 MEMBER"/>
    <property type="match status" value="1"/>
</dbReference>
<dbReference type="SUPFAM" id="SSF103473">
    <property type="entry name" value="MFS general substrate transporter"/>
    <property type="match status" value="1"/>
</dbReference>
<proteinExistence type="predicted"/>
<organism evidence="6 7">
    <name type="scientific">Sphenodon punctatus</name>
    <name type="common">Tuatara</name>
    <name type="synonym">Hatteria punctata</name>
    <dbReference type="NCBI Taxonomy" id="8508"/>
    <lineage>
        <taxon>Eukaryota</taxon>
        <taxon>Metazoa</taxon>
        <taxon>Chordata</taxon>
        <taxon>Craniata</taxon>
        <taxon>Vertebrata</taxon>
        <taxon>Euteleostomi</taxon>
        <taxon>Lepidosauria</taxon>
        <taxon>Sphenodontia</taxon>
        <taxon>Sphenodontidae</taxon>
        <taxon>Sphenodon</taxon>
    </lineage>
</organism>
<reference evidence="6" key="2">
    <citation type="submission" date="2025-09" db="UniProtKB">
        <authorList>
            <consortium name="Ensembl"/>
        </authorList>
    </citation>
    <scope>IDENTIFICATION</scope>
</reference>
<feature type="transmembrane region" description="Helical" evidence="5">
    <location>
        <begin position="183"/>
        <end position="203"/>
    </location>
</feature>
<dbReference type="GO" id="GO:0022857">
    <property type="term" value="F:transmembrane transporter activity"/>
    <property type="evidence" value="ECO:0007669"/>
    <property type="project" value="InterPro"/>
</dbReference>
<evidence type="ECO:0000313" key="7">
    <source>
        <dbReference type="Proteomes" id="UP000694392"/>
    </source>
</evidence>
<dbReference type="GeneTree" id="ENSGT00940000160959"/>
<comment type="subcellular location">
    <subcellularLocation>
        <location evidence="1">Membrane</location>
        <topology evidence="1">Multi-pass membrane protein</topology>
    </subcellularLocation>
</comment>
<dbReference type="Ensembl" id="ENSSPUT00000025358.1">
    <property type="protein sequence ID" value="ENSSPUP00000023767.1"/>
    <property type="gene ID" value="ENSSPUG00000018222.1"/>
</dbReference>
<evidence type="ECO:0000256" key="5">
    <source>
        <dbReference type="SAM" id="Phobius"/>
    </source>
</evidence>
<name>A0A8D0HLV6_SPHPU</name>
<evidence type="ECO:0000313" key="6">
    <source>
        <dbReference type="Ensembl" id="ENSSPUP00000023767.1"/>
    </source>
</evidence>
<feature type="transmembrane region" description="Helical" evidence="5">
    <location>
        <begin position="146"/>
        <end position="163"/>
    </location>
</feature>
<gene>
    <name evidence="6" type="primary">SLC22A17</name>
</gene>
<keyword evidence="4 5" id="KW-0472">Membrane</keyword>
<dbReference type="Pfam" id="PF00083">
    <property type="entry name" value="Sugar_tr"/>
    <property type="match status" value="1"/>
</dbReference>
<sequence length="244" mass="26114">MLARWLWGALLGGIQLSLYLSRVELCCPPQRLPVAMAGDLLAVGGQFLLLGLALACGGWRILQGVMAAGLGLCLLYGCPGFYPESPRWLLATRRTAQAREVLAAIAQESGTQESEAREVLNELDSICHLPAAAQISFRSLLSCRNIWKNVLILGFTTFIAHAIRHCYRLAWGSLRGPRAEFYLSYLLSAGSAGLACLFLCLSVDRYGRRGILLLSTTLTGIASLILLGLGECKGAPGPLGLGAP</sequence>
<keyword evidence="3 5" id="KW-1133">Transmembrane helix</keyword>
<feature type="transmembrane region" description="Helical" evidence="5">
    <location>
        <begin position="210"/>
        <end position="229"/>
    </location>
</feature>
<dbReference type="Gene3D" id="1.20.1250.20">
    <property type="entry name" value="MFS general substrate transporter like domains"/>
    <property type="match status" value="1"/>
</dbReference>
<dbReference type="InterPro" id="IPR036259">
    <property type="entry name" value="MFS_trans_sf"/>
</dbReference>